<sequence length="68" mass="7262">MSCANESGMIVEIRQSPSLTMGTEPGSLSISGNRVRLSWVCSKGPMVLKELESMCSEAEEEAVNPEGT</sequence>
<organism evidence="1 2">
    <name type="scientific">Pyronema omphalodes (strain CBS 100304)</name>
    <name type="common">Pyronema confluens</name>
    <dbReference type="NCBI Taxonomy" id="1076935"/>
    <lineage>
        <taxon>Eukaryota</taxon>
        <taxon>Fungi</taxon>
        <taxon>Dikarya</taxon>
        <taxon>Ascomycota</taxon>
        <taxon>Pezizomycotina</taxon>
        <taxon>Pezizomycetes</taxon>
        <taxon>Pezizales</taxon>
        <taxon>Pyronemataceae</taxon>
        <taxon>Pyronema</taxon>
    </lineage>
</organism>
<accession>U4LJA1</accession>
<reference evidence="1 2" key="1">
    <citation type="journal article" date="2013" name="PLoS Genet.">
        <title>The genome and development-dependent transcriptomes of Pyronema confluens: a window into fungal evolution.</title>
        <authorList>
            <person name="Traeger S."/>
            <person name="Altegoer F."/>
            <person name="Freitag M."/>
            <person name="Gabaldon T."/>
            <person name="Kempken F."/>
            <person name="Kumar A."/>
            <person name="Marcet-Houben M."/>
            <person name="Poggeler S."/>
            <person name="Stajich J.E."/>
            <person name="Nowrousian M."/>
        </authorList>
    </citation>
    <scope>NUCLEOTIDE SEQUENCE [LARGE SCALE GENOMIC DNA]</scope>
    <source>
        <strain evidence="2">CBS 100304</strain>
        <tissue evidence="1">Vegetative mycelium</tissue>
    </source>
</reference>
<name>U4LJA1_PYROM</name>
<dbReference type="EMBL" id="HF935722">
    <property type="protein sequence ID" value="CCX32028.1"/>
    <property type="molecule type" value="Genomic_DNA"/>
</dbReference>
<proteinExistence type="predicted"/>
<evidence type="ECO:0000313" key="2">
    <source>
        <dbReference type="Proteomes" id="UP000018144"/>
    </source>
</evidence>
<dbReference type="Proteomes" id="UP000018144">
    <property type="component" value="Unassembled WGS sequence"/>
</dbReference>
<dbReference type="AlphaFoldDB" id="U4LJA1"/>
<evidence type="ECO:0000313" key="1">
    <source>
        <dbReference type="EMBL" id="CCX32028.1"/>
    </source>
</evidence>
<keyword evidence="2" id="KW-1185">Reference proteome</keyword>
<gene>
    <name evidence="1" type="ORF">PCON_12232</name>
</gene>
<protein>
    <submittedName>
        <fullName evidence="1">Uncharacterized protein</fullName>
    </submittedName>
</protein>